<evidence type="ECO:0000313" key="2">
    <source>
        <dbReference type="Proteomes" id="UP001202922"/>
    </source>
</evidence>
<proteinExistence type="predicted"/>
<evidence type="ECO:0000313" key="1">
    <source>
        <dbReference type="EMBL" id="MCH6471555.1"/>
    </source>
</evidence>
<sequence>MSSTPPQPKRLREDFGLDAAWLAARIEESPIILGVGTGLPAFERTILHERPDQFAVILFHPADGVRSIVEVQLGDADLEQVHRALQHWEDERVRLPRVEHRVAIAAEHIPAVVAHAAARARANVPLEVVELRAEKIGNIVAVNGEPLALPVIGDGTLQPEGRRIPRGR</sequence>
<dbReference type="EMBL" id="JAKZBV010000001">
    <property type="protein sequence ID" value="MCH6471555.1"/>
    <property type="molecule type" value="Genomic_DNA"/>
</dbReference>
<keyword evidence="2" id="KW-1185">Reference proteome</keyword>
<comment type="caution">
    <text evidence="1">The sequence shown here is derived from an EMBL/GenBank/DDBJ whole genome shotgun (WGS) entry which is preliminary data.</text>
</comment>
<organism evidence="1 2">
    <name type="scientific">Sinomonas terrae</name>
    <dbReference type="NCBI Taxonomy" id="2908838"/>
    <lineage>
        <taxon>Bacteria</taxon>
        <taxon>Bacillati</taxon>
        <taxon>Actinomycetota</taxon>
        <taxon>Actinomycetes</taxon>
        <taxon>Micrococcales</taxon>
        <taxon>Micrococcaceae</taxon>
        <taxon>Sinomonas</taxon>
    </lineage>
</organism>
<reference evidence="1 2" key="1">
    <citation type="submission" date="2022-03" db="EMBL/GenBank/DDBJ databases">
        <title>Sinomonas sp. isolated from a soil.</title>
        <authorList>
            <person name="Han J."/>
            <person name="Kim D.-U."/>
        </authorList>
    </citation>
    <scope>NUCLEOTIDE SEQUENCE [LARGE SCALE GENOMIC DNA]</scope>
    <source>
        <strain evidence="1 2">5-5</strain>
    </source>
</reference>
<gene>
    <name evidence="1" type="ORF">L0M17_16490</name>
</gene>
<dbReference type="RefSeq" id="WP_241055416.1">
    <property type="nucleotide sequence ID" value="NZ_JAKZBV010000001.1"/>
</dbReference>
<name>A0ABS9U4P3_9MICC</name>
<protein>
    <submittedName>
        <fullName evidence="1">Uncharacterized protein</fullName>
    </submittedName>
</protein>
<accession>A0ABS9U4P3</accession>
<dbReference type="Proteomes" id="UP001202922">
    <property type="component" value="Unassembled WGS sequence"/>
</dbReference>